<dbReference type="SUPFAM" id="SSF52374">
    <property type="entry name" value="Nucleotidylyl transferase"/>
    <property type="match status" value="1"/>
</dbReference>
<reference evidence="1 2" key="1">
    <citation type="submission" date="2017-10" db="EMBL/GenBank/DDBJ databases">
        <title>Comparative genomics in systemic dimorphic fungi from Ajellomycetaceae.</title>
        <authorList>
            <person name="Munoz J.F."/>
            <person name="Mcewen J.G."/>
            <person name="Clay O.K."/>
            <person name="Cuomo C.A."/>
        </authorList>
    </citation>
    <scope>NUCLEOTIDE SEQUENCE [LARGE SCALE GENOMIC DNA]</scope>
    <source>
        <strain evidence="1 2">UAMH130</strain>
    </source>
</reference>
<sequence>MAPGMEIRHEALLLLPSSSSTSYSSLKAAYSPALSTILAELSSPIKGTSSKAVLDIAITARGLASPDSAPRGRSFVHLQQLLASFYRLLGVTSVAQAVELDGPGGVDARVFFLDDSENGNDNNDGGYANRSRASLGPIIHLTDFAASGRSWGTIFSLGTRDGDMLLNALTTTVKKRALPNLAPTIRRLPGASALQPQPMVLEKLELHPRHHYSVAVGGTFDHLHAGHKLLLTATALAIDAVPPGSEPVQRTITIGITGDELLVNKKYAEYLESWDGRWQGVWEFMESVIDFSSPLANQDATPAATTKIEHVHHPGPNGKYVRVRVSSDLDIKFVQISDPFGPTITDEAISALVVSKETRSGGKAVNDEREKKGWSKLEVFEVDVLDASEGESQGGAVENFETKISSTEIRRRQMNLAKGNL</sequence>
<dbReference type="Gene3D" id="3.40.50.620">
    <property type="entry name" value="HUPs"/>
    <property type="match status" value="1"/>
</dbReference>
<dbReference type="Proteomes" id="UP000224080">
    <property type="component" value="Unassembled WGS sequence"/>
</dbReference>
<keyword evidence="2" id="KW-1185">Reference proteome</keyword>
<name>A0A2B7XNC6_9EURO</name>
<dbReference type="STRING" id="2060905.A0A2B7XNC6"/>
<gene>
    <name evidence="1" type="ORF">GX51_00060</name>
</gene>
<comment type="caution">
    <text evidence="1">The sequence shown here is derived from an EMBL/GenBank/DDBJ whole genome shotgun (WGS) entry which is preliminary data.</text>
</comment>
<organism evidence="1 2">
    <name type="scientific">Blastomyces parvus</name>
    <dbReference type="NCBI Taxonomy" id="2060905"/>
    <lineage>
        <taxon>Eukaryota</taxon>
        <taxon>Fungi</taxon>
        <taxon>Dikarya</taxon>
        <taxon>Ascomycota</taxon>
        <taxon>Pezizomycotina</taxon>
        <taxon>Eurotiomycetes</taxon>
        <taxon>Eurotiomycetidae</taxon>
        <taxon>Onygenales</taxon>
        <taxon>Ajellomycetaceae</taxon>
        <taxon>Blastomyces</taxon>
    </lineage>
</organism>
<accession>A0A2B7XNC6</accession>
<protein>
    <recommendedName>
        <fullName evidence="3">Pantetheine-phosphate adenylyltransferase</fullName>
    </recommendedName>
</protein>
<dbReference type="EMBL" id="PDNC01000001">
    <property type="protein sequence ID" value="PGH10303.1"/>
    <property type="molecule type" value="Genomic_DNA"/>
</dbReference>
<evidence type="ECO:0000313" key="1">
    <source>
        <dbReference type="EMBL" id="PGH10303.1"/>
    </source>
</evidence>
<dbReference type="OrthoDB" id="330671at2759"/>
<dbReference type="GO" id="GO:0015937">
    <property type="term" value="P:coenzyme A biosynthetic process"/>
    <property type="evidence" value="ECO:0007669"/>
    <property type="project" value="TreeGrafter"/>
</dbReference>
<dbReference type="InterPro" id="IPR014729">
    <property type="entry name" value="Rossmann-like_a/b/a_fold"/>
</dbReference>
<dbReference type="PANTHER" id="PTHR10695:SF46">
    <property type="entry name" value="BIFUNCTIONAL COENZYME A SYNTHASE-RELATED"/>
    <property type="match status" value="1"/>
</dbReference>
<evidence type="ECO:0008006" key="3">
    <source>
        <dbReference type="Google" id="ProtNLM"/>
    </source>
</evidence>
<dbReference type="GO" id="GO:0004140">
    <property type="term" value="F:dephospho-CoA kinase activity"/>
    <property type="evidence" value="ECO:0007669"/>
    <property type="project" value="TreeGrafter"/>
</dbReference>
<dbReference type="PANTHER" id="PTHR10695">
    <property type="entry name" value="DEPHOSPHO-COA KINASE-RELATED"/>
    <property type="match status" value="1"/>
</dbReference>
<evidence type="ECO:0000313" key="2">
    <source>
        <dbReference type="Proteomes" id="UP000224080"/>
    </source>
</evidence>
<proteinExistence type="predicted"/>
<dbReference type="AlphaFoldDB" id="A0A2B7XNC6"/>